<reference evidence="12" key="2">
    <citation type="journal article" date="2010" name="Cell">
        <title>A tissue-specific atlas of mouse protein phosphorylation and expression.</title>
        <authorList>
            <person name="Huttlin E.L."/>
            <person name="Jedrychowski M.P."/>
            <person name="Elias J.E."/>
            <person name="Goswami T."/>
            <person name="Rad R."/>
            <person name="Beausoleil S.A."/>
            <person name="Villen J."/>
            <person name="Haas W."/>
            <person name="Sowa M.E."/>
            <person name="Gygi S.P."/>
        </authorList>
    </citation>
    <scope>IDENTIFICATION BY MASS SPECTROMETRY [LARGE SCALE ANALYSIS]</scope>
</reference>
<evidence type="ECO:0000256" key="5">
    <source>
        <dbReference type="ARBA" id="ARBA00023284"/>
    </source>
</evidence>
<dbReference type="Proteomes" id="UP000000589">
    <property type="component" value="Chromosome 1"/>
</dbReference>
<keyword evidence="2" id="KW-0813">Transport</keyword>
<evidence type="ECO:0000256" key="2">
    <source>
        <dbReference type="ARBA" id="ARBA00022448"/>
    </source>
</evidence>
<dbReference type="VEuPathDB" id="HostDB:ENSMUSG00000018196"/>
<dbReference type="SUPFAM" id="SSF52833">
    <property type="entry name" value="Thioredoxin-like"/>
    <property type="match status" value="1"/>
</dbReference>
<gene>
    <name evidence="7 8" type="primary">Glrx2</name>
</gene>
<name>B7ZC40_MOUSE</name>
<evidence type="ECO:0000256" key="1">
    <source>
        <dbReference type="ARBA" id="ARBA00007787"/>
    </source>
</evidence>
<dbReference type="CDD" id="cd03419">
    <property type="entry name" value="GRX_GRXh_1_2_like"/>
    <property type="match status" value="1"/>
</dbReference>
<dbReference type="PANTHER" id="PTHR46679:SF1">
    <property type="entry name" value="GLUTAREDOXIN-2, MITOCHONDRIAL"/>
    <property type="match status" value="1"/>
</dbReference>
<dbReference type="Bgee" id="ENSMUSG00000018196">
    <property type="expression patterns" value="Expressed in ventricular zone and 257 other cell types or tissues"/>
</dbReference>
<dbReference type="SMR" id="B7ZC40"/>
<keyword evidence="3" id="KW-0249">Electron transport</keyword>
<evidence type="ECO:0000313" key="7">
    <source>
        <dbReference type="Ensembl" id="ENSMUSP00000115893.2"/>
    </source>
</evidence>
<keyword evidence="4" id="KW-1015">Disulfide bond</keyword>
<reference evidence="7 9" key="1">
    <citation type="journal article" date="2009" name="PLoS Biol.">
        <title>Lineage-specific biology revealed by a finished genome assembly of the mouse.</title>
        <authorList>
            <consortium name="Mouse Genome Sequencing Consortium"/>
            <person name="Church D.M."/>
            <person name="Goodstadt L."/>
            <person name="Hillier L.W."/>
            <person name="Zody M.C."/>
            <person name="Goldstein S."/>
            <person name="She X."/>
            <person name="Bult C.J."/>
            <person name="Agarwala R."/>
            <person name="Cherry J.L."/>
            <person name="DiCuccio M."/>
            <person name="Hlavina W."/>
            <person name="Kapustin Y."/>
            <person name="Meric P."/>
            <person name="Maglott D."/>
            <person name="Birtle Z."/>
            <person name="Marques A.C."/>
            <person name="Graves T."/>
            <person name="Zhou S."/>
            <person name="Teague B."/>
            <person name="Potamousis K."/>
            <person name="Churas C."/>
            <person name="Place M."/>
            <person name="Herschleb J."/>
            <person name="Runnheim R."/>
            <person name="Forrest D."/>
            <person name="Amos-Landgraf J."/>
            <person name="Schwartz D.C."/>
            <person name="Cheng Z."/>
            <person name="Lindblad-Toh K."/>
            <person name="Eichler E.E."/>
            <person name="Ponting C.P."/>
        </authorList>
    </citation>
    <scope>NUCLEOTIDE SEQUENCE [LARGE SCALE GENOMIC DNA]</scope>
    <source>
        <strain evidence="7 9">C57BL/6J</strain>
    </source>
</reference>
<dbReference type="PeptideAtlas" id="B7ZC40"/>
<keyword evidence="9" id="KW-1185">Reference proteome</keyword>
<dbReference type="InterPro" id="IPR002109">
    <property type="entry name" value="Glutaredoxin"/>
</dbReference>
<organism evidence="7 9">
    <name type="scientific">Mus musculus</name>
    <name type="common">Mouse</name>
    <dbReference type="NCBI Taxonomy" id="10090"/>
    <lineage>
        <taxon>Eukaryota</taxon>
        <taxon>Metazoa</taxon>
        <taxon>Chordata</taxon>
        <taxon>Craniata</taxon>
        <taxon>Vertebrata</taxon>
        <taxon>Euteleostomi</taxon>
        <taxon>Mammalia</taxon>
        <taxon>Eutheria</taxon>
        <taxon>Euarchontoglires</taxon>
        <taxon>Glires</taxon>
        <taxon>Rodentia</taxon>
        <taxon>Myomorpha</taxon>
        <taxon>Muroidea</taxon>
        <taxon>Muridae</taxon>
        <taxon>Murinae</taxon>
        <taxon>Mus</taxon>
        <taxon>Mus</taxon>
    </lineage>
</organism>
<dbReference type="MGI" id="MGI:1916617">
    <property type="gene designation" value="Glrx2"/>
</dbReference>
<evidence type="ECO:0000256" key="4">
    <source>
        <dbReference type="ARBA" id="ARBA00023157"/>
    </source>
</evidence>
<reference evidence="7" key="5">
    <citation type="submission" date="2025-09" db="UniProtKB">
        <authorList>
            <consortium name="Ensembl"/>
        </authorList>
    </citation>
    <scope>IDENTIFICATION</scope>
    <source>
        <strain evidence="7">C57BL/6J</strain>
    </source>
</reference>
<dbReference type="PhylomeDB" id="B7ZC40"/>
<dbReference type="ExpressionAtlas" id="B7ZC40">
    <property type="expression patterns" value="baseline and differential"/>
</dbReference>
<evidence type="ECO:0000256" key="3">
    <source>
        <dbReference type="ARBA" id="ARBA00022982"/>
    </source>
</evidence>
<dbReference type="Gene3D" id="3.40.30.10">
    <property type="entry name" value="Glutaredoxin"/>
    <property type="match status" value="1"/>
</dbReference>
<evidence type="ECO:0007829" key="10">
    <source>
        <dbReference type="PeptideAtlas" id="B7ZC40"/>
    </source>
</evidence>
<keyword evidence="10 11" id="KW-1267">Proteomics identification</keyword>
<evidence type="ECO:0007829" key="12">
    <source>
        <dbReference type="PubMed" id="21183079"/>
    </source>
</evidence>
<evidence type="ECO:0000313" key="9">
    <source>
        <dbReference type="Proteomes" id="UP000000589"/>
    </source>
</evidence>
<dbReference type="AlphaFoldDB" id="B7ZC40"/>
<dbReference type="PROSITE" id="PS51354">
    <property type="entry name" value="GLUTAREDOXIN_2"/>
    <property type="match status" value="1"/>
</dbReference>
<dbReference type="SwissPalm" id="B7ZC40"/>
<dbReference type="Pfam" id="PF00462">
    <property type="entry name" value="Glutaredoxin"/>
    <property type="match status" value="1"/>
</dbReference>
<comment type="similarity">
    <text evidence="1">Belongs to the glutaredoxin family.</text>
</comment>
<reference evidence="7 9" key="3">
    <citation type="journal article" date="2011" name="PLoS Biol.">
        <title>Modernizing reference genome assemblies.</title>
        <authorList>
            <person name="Church D.M."/>
            <person name="Schneider V.A."/>
            <person name="Graves T."/>
            <person name="Auger K."/>
            <person name="Cunningham F."/>
            <person name="Bouk N."/>
            <person name="Chen H.C."/>
            <person name="Agarwala R."/>
            <person name="McLaren W.M."/>
            <person name="Ritchie G.R."/>
            <person name="Albracht D."/>
            <person name="Kremitzki M."/>
            <person name="Rock S."/>
            <person name="Kotkiewicz H."/>
            <person name="Kremitzki C."/>
            <person name="Wollam A."/>
            <person name="Trani L."/>
            <person name="Fulton L."/>
            <person name="Fulton R."/>
            <person name="Matthews L."/>
            <person name="Whitehead S."/>
            <person name="Chow W."/>
            <person name="Torrance J."/>
            <person name="Dunn M."/>
            <person name="Harden G."/>
            <person name="Threadgold G."/>
            <person name="Wood J."/>
            <person name="Collins J."/>
            <person name="Heath P."/>
            <person name="Griffiths G."/>
            <person name="Pelan S."/>
            <person name="Grafham D."/>
            <person name="Eichler E.E."/>
            <person name="Weinstock G."/>
            <person name="Mardis E.R."/>
            <person name="Wilson R.K."/>
            <person name="Howe K."/>
            <person name="Flicek P."/>
            <person name="Hubbard T."/>
        </authorList>
    </citation>
    <scope>NUCLEOTIDE SEQUENCE [LARGE SCALE GENOMIC DNA]</scope>
    <source>
        <strain evidence="7 9">C57BL/6J</strain>
    </source>
</reference>
<sequence length="170" mass="18736">MSWRRAASVGRRLVASGRILAGRRGAAGAAGSGMGNSTSSFWGKSTTTPVNQIQETISNNCVVIFSKTSCSYCSMAKKIFHDMNVNYKAVELDMLEYGNQFQDALHKMTGERTVSTVSALLLLEMGWCHTTPRTLDFPASKSKPDISADYTLISKWQIYKETSLIEYETA</sequence>
<dbReference type="InterPro" id="IPR036249">
    <property type="entry name" value="Thioredoxin-like_sf"/>
</dbReference>
<reference evidence="7" key="4">
    <citation type="submission" date="2025-08" db="UniProtKB">
        <authorList>
            <consortium name="Ensembl"/>
        </authorList>
    </citation>
    <scope>IDENTIFICATION</scope>
    <source>
        <strain evidence="7">C57BL/6J</strain>
    </source>
</reference>
<evidence type="ECO:0000259" key="6">
    <source>
        <dbReference type="Pfam" id="PF00462"/>
    </source>
</evidence>
<dbReference type="AGR" id="MGI:1916617"/>
<keyword evidence="5" id="KW-0676">Redox-active center</keyword>
<feature type="domain" description="Glutaredoxin" evidence="6">
    <location>
        <begin position="62"/>
        <end position="114"/>
    </location>
</feature>
<dbReference type="GeneTree" id="ENSGT00940000167705"/>
<accession>B7ZC40</accession>
<dbReference type="Ensembl" id="ENSMUST00000145571.2">
    <property type="protein sequence ID" value="ENSMUSP00000115893.2"/>
    <property type="gene ID" value="ENSMUSG00000018196.19"/>
</dbReference>
<evidence type="ECO:0007829" key="11">
    <source>
        <dbReference type="ProteomicsDB" id="B7ZC40"/>
    </source>
</evidence>
<dbReference type="HOGENOM" id="CLU_1570129_0_0_1"/>
<protein>
    <submittedName>
        <fullName evidence="7">Glutaredoxin 2</fullName>
    </submittedName>
</protein>
<dbReference type="ProteomicsDB" id="340714"/>
<proteinExistence type="evidence at protein level"/>
<dbReference type="PANTHER" id="PTHR46679">
    <property type="match status" value="1"/>
</dbReference>
<evidence type="ECO:0000313" key="8">
    <source>
        <dbReference type="MGI" id="MGI:1916617"/>
    </source>
</evidence>